<reference evidence="2 3" key="1">
    <citation type="journal article" date="2020" name="Cell">
        <title>Large-Scale Comparative Analyses of Tick Genomes Elucidate Their Genetic Diversity and Vector Capacities.</title>
        <authorList>
            <consortium name="Tick Genome and Microbiome Consortium (TIGMIC)"/>
            <person name="Jia N."/>
            <person name="Wang J."/>
            <person name="Shi W."/>
            <person name="Du L."/>
            <person name="Sun Y."/>
            <person name="Zhan W."/>
            <person name="Jiang J.F."/>
            <person name="Wang Q."/>
            <person name="Zhang B."/>
            <person name="Ji P."/>
            <person name="Bell-Sakyi L."/>
            <person name="Cui X.M."/>
            <person name="Yuan T.T."/>
            <person name="Jiang B.G."/>
            <person name="Yang W.F."/>
            <person name="Lam T.T."/>
            <person name="Chang Q.C."/>
            <person name="Ding S.J."/>
            <person name="Wang X.J."/>
            <person name="Zhu J.G."/>
            <person name="Ruan X.D."/>
            <person name="Zhao L."/>
            <person name="Wei J.T."/>
            <person name="Ye R.Z."/>
            <person name="Que T.C."/>
            <person name="Du C.H."/>
            <person name="Zhou Y.H."/>
            <person name="Cheng J.X."/>
            <person name="Dai P.F."/>
            <person name="Guo W.B."/>
            <person name="Han X.H."/>
            <person name="Huang E.J."/>
            <person name="Li L.F."/>
            <person name="Wei W."/>
            <person name="Gao Y.C."/>
            <person name="Liu J.Z."/>
            <person name="Shao H.Z."/>
            <person name="Wang X."/>
            <person name="Wang C.C."/>
            <person name="Yang T.C."/>
            <person name="Huo Q.B."/>
            <person name="Li W."/>
            <person name="Chen H.Y."/>
            <person name="Chen S.E."/>
            <person name="Zhou L.G."/>
            <person name="Ni X.B."/>
            <person name="Tian J.H."/>
            <person name="Sheng Y."/>
            <person name="Liu T."/>
            <person name="Pan Y.S."/>
            <person name="Xia L.Y."/>
            <person name="Li J."/>
            <person name="Zhao F."/>
            <person name="Cao W.C."/>
        </authorList>
    </citation>
    <scope>NUCLEOTIDE SEQUENCE [LARGE SCALE GENOMIC DNA]</scope>
    <source>
        <strain evidence="2">HaeL-2018</strain>
    </source>
</reference>
<feature type="compositionally biased region" description="Polar residues" evidence="1">
    <location>
        <begin position="53"/>
        <end position="65"/>
    </location>
</feature>
<proteinExistence type="predicted"/>
<organism evidence="2 3">
    <name type="scientific">Haemaphysalis longicornis</name>
    <name type="common">Bush tick</name>
    <dbReference type="NCBI Taxonomy" id="44386"/>
    <lineage>
        <taxon>Eukaryota</taxon>
        <taxon>Metazoa</taxon>
        <taxon>Ecdysozoa</taxon>
        <taxon>Arthropoda</taxon>
        <taxon>Chelicerata</taxon>
        <taxon>Arachnida</taxon>
        <taxon>Acari</taxon>
        <taxon>Parasitiformes</taxon>
        <taxon>Ixodida</taxon>
        <taxon>Ixodoidea</taxon>
        <taxon>Ixodidae</taxon>
        <taxon>Haemaphysalinae</taxon>
        <taxon>Haemaphysalis</taxon>
    </lineage>
</organism>
<accession>A0A9J6FHI9</accession>
<dbReference type="EMBL" id="JABSTR010000001">
    <property type="protein sequence ID" value="KAH9361356.1"/>
    <property type="molecule type" value="Genomic_DNA"/>
</dbReference>
<name>A0A9J6FHI9_HAELO</name>
<sequence>MSFSEIFGCYAAAVPLSGEVIRAVKSSRKHQMQRLEGQALEEPRDKKSKPRDSSATSNTGKQQELQAKIDSAKVSCSADLLFSRRMDKKSVSLMCKVARVF</sequence>
<gene>
    <name evidence="2" type="ORF">HPB48_006918</name>
</gene>
<evidence type="ECO:0000256" key="1">
    <source>
        <dbReference type="SAM" id="MobiDB-lite"/>
    </source>
</evidence>
<dbReference type="VEuPathDB" id="VectorBase:HLOH_050409"/>
<evidence type="ECO:0000313" key="3">
    <source>
        <dbReference type="Proteomes" id="UP000821853"/>
    </source>
</evidence>
<feature type="region of interest" description="Disordered" evidence="1">
    <location>
        <begin position="29"/>
        <end position="71"/>
    </location>
</feature>
<dbReference type="AlphaFoldDB" id="A0A9J6FHI9"/>
<evidence type="ECO:0000313" key="2">
    <source>
        <dbReference type="EMBL" id="KAH9361356.1"/>
    </source>
</evidence>
<protein>
    <submittedName>
        <fullName evidence="2">Uncharacterized protein</fullName>
    </submittedName>
</protein>
<comment type="caution">
    <text evidence="2">The sequence shown here is derived from an EMBL/GenBank/DDBJ whole genome shotgun (WGS) entry which is preliminary data.</text>
</comment>
<keyword evidence="3" id="KW-1185">Reference proteome</keyword>
<dbReference type="Proteomes" id="UP000821853">
    <property type="component" value="Chromosome 1"/>
</dbReference>